<dbReference type="EMBL" id="CP136894">
    <property type="protein sequence ID" value="WOL07972.1"/>
    <property type="molecule type" value="Genomic_DNA"/>
</dbReference>
<keyword evidence="3" id="KW-0677">Repeat</keyword>
<keyword evidence="11" id="KW-1185">Reference proteome</keyword>
<keyword evidence="5" id="KW-0611">Plant defense</keyword>
<dbReference type="GO" id="GO:0006952">
    <property type="term" value="P:defense response"/>
    <property type="evidence" value="ECO:0007669"/>
    <property type="project" value="UniProtKB-KW"/>
</dbReference>
<organism evidence="10 11">
    <name type="scientific">Canna indica</name>
    <name type="common">Indian-shot</name>
    <dbReference type="NCBI Taxonomy" id="4628"/>
    <lineage>
        <taxon>Eukaryota</taxon>
        <taxon>Viridiplantae</taxon>
        <taxon>Streptophyta</taxon>
        <taxon>Embryophyta</taxon>
        <taxon>Tracheophyta</taxon>
        <taxon>Spermatophyta</taxon>
        <taxon>Magnoliopsida</taxon>
        <taxon>Liliopsida</taxon>
        <taxon>Zingiberales</taxon>
        <taxon>Cannaceae</taxon>
        <taxon>Canna</taxon>
    </lineage>
</organism>
<dbReference type="SUPFAM" id="SSF52540">
    <property type="entry name" value="P-loop containing nucleoside triphosphate hydrolases"/>
    <property type="match status" value="1"/>
</dbReference>
<dbReference type="Pfam" id="PF00931">
    <property type="entry name" value="NB-ARC"/>
    <property type="match status" value="1"/>
</dbReference>
<keyword evidence="4" id="KW-0547">Nucleotide-binding</keyword>
<dbReference type="InterPro" id="IPR002182">
    <property type="entry name" value="NB-ARC"/>
</dbReference>
<protein>
    <submittedName>
        <fullName evidence="10">Disease resistance RPP13-like protein 1</fullName>
    </submittedName>
</protein>
<feature type="signal peptide" evidence="7">
    <location>
        <begin position="1"/>
        <end position="26"/>
    </location>
</feature>
<feature type="domain" description="NB-ARC" evidence="8">
    <location>
        <begin position="171"/>
        <end position="282"/>
    </location>
</feature>
<dbReference type="Pfam" id="PF18052">
    <property type="entry name" value="Rx_N"/>
    <property type="match status" value="1"/>
</dbReference>
<dbReference type="InterPro" id="IPR027417">
    <property type="entry name" value="P-loop_NTPase"/>
</dbReference>
<dbReference type="Proteomes" id="UP001327560">
    <property type="component" value="Chromosome 5"/>
</dbReference>
<dbReference type="GO" id="GO:0043531">
    <property type="term" value="F:ADP binding"/>
    <property type="evidence" value="ECO:0007669"/>
    <property type="project" value="InterPro"/>
</dbReference>
<dbReference type="PANTHER" id="PTHR36766:SF40">
    <property type="entry name" value="DISEASE RESISTANCE PROTEIN RGA3"/>
    <property type="match status" value="1"/>
</dbReference>
<feature type="domain" description="Disease resistance N-terminal" evidence="9">
    <location>
        <begin position="35"/>
        <end position="100"/>
    </location>
</feature>
<evidence type="ECO:0000259" key="9">
    <source>
        <dbReference type="Pfam" id="PF18052"/>
    </source>
</evidence>
<sequence length="376" mass="42700">MAWGNLSSRLLTVLSTFASAPSSSSAQPPSPYLPEQELRSLKQTMLRIQAELADAEKGDIRECAVKHRLSELKHVAYDAEDVVDLYDYEVLRAKIECKSMKGKQVEVCDHSSTTSHVPAYTWRRDMERDDETTRLRVNRLSSLVDESEILGREKEKEDLVDLLLMKDDDTGCRGGTTLTVIPVICMGGFEKTTLAQLVYNNPRVCENFKMKGWVFVSEDFNIVSLTRKILESFTGNKYNHTELNELQLALCEKVQGEKFLLVMDDVWNENYDHWESLKQPLLSSGVDPNNVHRNLEEIGMEIVRKCNGLPLAVKVLGSALRYEDDTNSWTDILESELWEQDEGITGQILPALKISYDCMPRELKISYDGVPVARLS</sequence>
<evidence type="ECO:0000256" key="2">
    <source>
        <dbReference type="ARBA" id="ARBA00022614"/>
    </source>
</evidence>
<evidence type="ECO:0000313" key="10">
    <source>
        <dbReference type="EMBL" id="WOL07972.1"/>
    </source>
</evidence>
<name>A0AAQ3KGY4_9LILI</name>
<dbReference type="AlphaFoldDB" id="A0AAQ3KGY4"/>
<evidence type="ECO:0000256" key="4">
    <source>
        <dbReference type="ARBA" id="ARBA00022741"/>
    </source>
</evidence>
<dbReference type="GO" id="GO:0005524">
    <property type="term" value="F:ATP binding"/>
    <property type="evidence" value="ECO:0007669"/>
    <property type="project" value="UniProtKB-KW"/>
</dbReference>
<evidence type="ECO:0000256" key="6">
    <source>
        <dbReference type="ARBA" id="ARBA00022840"/>
    </source>
</evidence>
<keyword evidence="2" id="KW-0433">Leucine-rich repeat</keyword>
<evidence type="ECO:0000256" key="1">
    <source>
        <dbReference type="ARBA" id="ARBA00008894"/>
    </source>
</evidence>
<evidence type="ECO:0000256" key="3">
    <source>
        <dbReference type="ARBA" id="ARBA00022737"/>
    </source>
</evidence>
<dbReference type="Gene3D" id="1.20.5.4130">
    <property type="match status" value="1"/>
</dbReference>
<proteinExistence type="inferred from homology"/>
<evidence type="ECO:0000256" key="5">
    <source>
        <dbReference type="ARBA" id="ARBA00022821"/>
    </source>
</evidence>
<feature type="chain" id="PRO_5043044434" evidence="7">
    <location>
        <begin position="27"/>
        <end position="376"/>
    </location>
</feature>
<dbReference type="PANTHER" id="PTHR36766">
    <property type="entry name" value="PLANT BROAD-SPECTRUM MILDEW RESISTANCE PROTEIN RPW8"/>
    <property type="match status" value="1"/>
</dbReference>
<accession>A0AAQ3KGY4</accession>
<evidence type="ECO:0000313" key="11">
    <source>
        <dbReference type="Proteomes" id="UP001327560"/>
    </source>
</evidence>
<evidence type="ECO:0000259" key="8">
    <source>
        <dbReference type="Pfam" id="PF00931"/>
    </source>
</evidence>
<keyword evidence="7" id="KW-0732">Signal</keyword>
<dbReference type="Gene3D" id="3.40.50.300">
    <property type="entry name" value="P-loop containing nucleotide triphosphate hydrolases"/>
    <property type="match status" value="1"/>
</dbReference>
<reference evidence="10 11" key="1">
    <citation type="submission" date="2023-10" db="EMBL/GenBank/DDBJ databases">
        <title>Chromosome-scale genome assembly provides insights into flower coloration mechanisms of Canna indica.</title>
        <authorList>
            <person name="Li C."/>
        </authorList>
    </citation>
    <scope>NUCLEOTIDE SEQUENCE [LARGE SCALE GENOMIC DNA]</scope>
    <source>
        <tissue evidence="10">Flower</tissue>
    </source>
</reference>
<keyword evidence="6" id="KW-0067">ATP-binding</keyword>
<evidence type="ECO:0000256" key="7">
    <source>
        <dbReference type="SAM" id="SignalP"/>
    </source>
</evidence>
<dbReference type="PRINTS" id="PR00364">
    <property type="entry name" value="DISEASERSIST"/>
</dbReference>
<dbReference type="InterPro" id="IPR041118">
    <property type="entry name" value="Rx_N"/>
</dbReference>
<comment type="similarity">
    <text evidence="1">Belongs to the disease resistance NB-LRR family.</text>
</comment>
<gene>
    <name evidence="10" type="ORF">Cni_G16723</name>
</gene>